<dbReference type="InterPro" id="IPR038014">
    <property type="entry name" value="Ies1"/>
</dbReference>
<sequence length="482" mass="52996">MPQHPSITIHGARSSGPNGVSGEQWPPIPIPPVGYQSRKSLPIKKNDSDPLTREDVQFDLLHEIFSDDQLVFTNPRPTPGNSDNRITFGELYISTLYNSPKCSKVLKDKMLETPAFATELGKISLLTNVGRINTTMAFFPEMKTALRTYHPVPSLQKTDGNAQDAPRIKNCLKSALLPSETKNVPPSTPSELKDKLVKGSVPTTSVVNLVFILANHAAPLATVHFHTDGSLNFLDLFIPRPTSSRDRARAFLWHMYHYLESNTLPNPFDDAYAKSSPGKAPQIRTLTPEQAQIENIDTEEEKAWGRKMAEQRNFFLRKLVSMDRQKQDRHSALAASSNALLGQDPADMDSNGDIVDQTYHNYSEDHDEHQNGTAIMGPAPTGGSSRSNPRKEPTFMHYVPPVDVGQTATSGSGQGSRSSMPLHPAARQSDENNPPIGSSMVTVFSQFECEPYETAPREYRGKHSASKHGGSLVSSSLGLCPS</sequence>
<evidence type="ECO:0008006" key="4">
    <source>
        <dbReference type="Google" id="ProtNLM"/>
    </source>
</evidence>
<feature type="region of interest" description="Disordered" evidence="1">
    <location>
        <begin position="364"/>
        <end position="439"/>
    </location>
</feature>
<dbReference type="PANTHER" id="PTHR37287:SF1">
    <property type="entry name" value="INO EIGHTY SUBUNIT 1"/>
    <property type="match status" value="1"/>
</dbReference>
<feature type="compositionally biased region" description="Low complexity" evidence="1">
    <location>
        <begin position="405"/>
        <end position="419"/>
    </location>
</feature>
<dbReference type="EMBL" id="ML178820">
    <property type="protein sequence ID" value="TFL03602.1"/>
    <property type="molecule type" value="Genomic_DNA"/>
</dbReference>
<name>A0A5C3QP42_9AGAR</name>
<keyword evidence="3" id="KW-1185">Reference proteome</keyword>
<dbReference type="STRING" id="1884261.A0A5C3QP42"/>
<proteinExistence type="predicted"/>
<feature type="region of interest" description="Disordered" evidence="1">
    <location>
        <begin position="454"/>
        <end position="482"/>
    </location>
</feature>
<reference evidence="2 3" key="1">
    <citation type="journal article" date="2019" name="Nat. Ecol. Evol.">
        <title>Megaphylogeny resolves global patterns of mushroom evolution.</title>
        <authorList>
            <person name="Varga T."/>
            <person name="Krizsan K."/>
            <person name="Foldi C."/>
            <person name="Dima B."/>
            <person name="Sanchez-Garcia M."/>
            <person name="Sanchez-Ramirez S."/>
            <person name="Szollosi G.J."/>
            <person name="Szarkandi J.G."/>
            <person name="Papp V."/>
            <person name="Albert L."/>
            <person name="Andreopoulos W."/>
            <person name="Angelini C."/>
            <person name="Antonin V."/>
            <person name="Barry K.W."/>
            <person name="Bougher N.L."/>
            <person name="Buchanan P."/>
            <person name="Buyck B."/>
            <person name="Bense V."/>
            <person name="Catcheside P."/>
            <person name="Chovatia M."/>
            <person name="Cooper J."/>
            <person name="Damon W."/>
            <person name="Desjardin D."/>
            <person name="Finy P."/>
            <person name="Geml J."/>
            <person name="Haridas S."/>
            <person name="Hughes K."/>
            <person name="Justo A."/>
            <person name="Karasinski D."/>
            <person name="Kautmanova I."/>
            <person name="Kiss B."/>
            <person name="Kocsube S."/>
            <person name="Kotiranta H."/>
            <person name="LaButti K.M."/>
            <person name="Lechner B.E."/>
            <person name="Liimatainen K."/>
            <person name="Lipzen A."/>
            <person name="Lukacs Z."/>
            <person name="Mihaltcheva S."/>
            <person name="Morgado L.N."/>
            <person name="Niskanen T."/>
            <person name="Noordeloos M.E."/>
            <person name="Ohm R.A."/>
            <person name="Ortiz-Santana B."/>
            <person name="Ovrebo C."/>
            <person name="Racz N."/>
            <person name="Riley R."/>
            <person name="Savchenko A."/>
            <person name="Shiryaev A."/>
            <person name="Soop K."/>
            <person name="Spirin V."/>
            <person name="Szebenyi C."/>
            <person name="Tomsovsky M."/>
            <person name="Tulloss R.E."/>
            <person name="Uehling J."/>
            <person name="Grigoriev I.V."/>
            <person name="Vagvolgyi C."/>
            <person name="Papp T."/>
            <person name="Martin F.M."/>
            <person name="Miettinen O."/>
            <person name="Hibbett D.S."/>
            <person name="Nagy L.G."/>
        </authorList>
    </citation>
    <scope>NUCLEOTIDE SEQUENCE [LARGE SCALE GENOMIC DNA]</scope>
    <source>
        <strain evidence="2 3">CBS 309.79</strain>
    </source>
</reference>
<organism evidence="2 3">
    <name type="scientific">Pterulicium gracile</name>
    <dbReference type="NCBI Taxonomy" id="1884261"/>
    <lineage>
        <taxon>Eukaryota</taxon>
        <taxon>Fungi</taxon>
        <taxon>Dikarya</taxon>
        <taxon>Basidiomycota</taxon>
        <taxon>Agaricomycotina</taxon>
        <taxon>Agaricomycetes</taxon>
        <taxon>Agaricomycetidae</taxon>
        <taxon>Agaricales</taxon>
        <taxon>Pleurotineae</taxon>
        <taxon>Pterulaceae</taxon>
        <taxon>Pterulicium</taxon>
    </lineage>
</organism>
<feature type="compositionally biased region" description="Low complexity" evidence="1">
    <location>
        <begin position="467"/>
        <end position="482"/>
    </location>
</feature>
<evidence type="ECO:0000313" key="2">
    <source>
        <dbReference type="EMBL" id="TFL03602.1"/>
    </source>
</evidence>
<dbReference type="GO" id="GO:0031011">
    <property type="term" value="C:Ino80 complex"/>
    <property type="evidence" value="ECO:0007669"/>
    <property type="project" value="InterPro"/>
</dbReference>
<dbReference type="AlphaFoldDB" id="A0A5C3QP42"/>
<feature type="region of interest" description="Disordered" evidence="1">
    <location>
        <begin position="1"/>
        <end position="50"/>
    </location>
</feature>
<accession>A0A5C3QP42</accession>
<dbReference type="OrthoDB" id="5413003at2759"/>
<dbReference type="PANTHER" id="PTHR37287">
    <property type="entry name" value="INO EIGHTY SUBUNIT 1"/>
    <property type="match status" value="1"/>
</dbReference>
<dbReference type="Proteomes" id="UP000305067">
    <property type="component" value="Unassembled WGS sequence"/>
</dbReference>
<gene>
    <name evidence="2" type="ORF">BDV98DRAFT_591449</name>
</gene>
<evidence type="ECO:0000256" key="1">
    <source>
        <dbReference type="SAM" id="MobiDB-lite"/>
    </source>
</evidence>
<protein>
    <recommendedName>
        <fullName evidence="4">Ino eighty subunit 1</fullName>
    </recommendedName>
</protein>
<evidence type="ECO:0000313" key="3">
    <source>
        <dbReference type="Proteomes" id="UP000305067"/>
    </source>
</evidence>